<keyword evidence="2" id="KW-1185">Reference proteome</keyword>
<accession>A0A369KBG4</accession>
<evidence type="ECO:0000313" key="1">
    <source>
        <dbReference type="EMBL" id="RDB30005.1"/>
    </source>
</evidence>
<dbReference type="EMBL" id="LUEZ02000009">
    <property type="protein sequence ID" value="RDB30005.1"/>
    <property type="molecule type" value="Genomic_DNA"/>
</dbReference>
<comment type="caution">
    <text evidence="1">The sequence shown here is derived from an EMBL/GenBank/DDBJ whole genome shotgun (WGS) entry which is preliminary data.</text>
</comment>
<dbReference type="InParanoid" id="A0A369KBG4"/>
<protein>
    <submittedName>
        <fullName evidence="1">Uncharacterized protein</fullName>
    </submittedName>
</protein>
<dbReference type="OrthoDB" id="3065666at2759"/>
<sequence length="375" mass="42050">MMAIKPYSCLFNPRYLLCSYSSRPNGGKMYVPTELKSHIAMFCTRGSLASLARVHTSYQQESERALYQSVAIQTASDEITCLETLSSNPRKASLVWSLIVDFPYEWDDESFKTATMLSDVLPCLCLVSDLRIRLPTAEACGEPLELRLNSALRFNSLRLRTLYCNDYLDISGVILAQPTLQFLGIYANGGDSLRDLTSPILPSLTAITLQRESYLPFYNHLSIFPTLSSGSSVIFKNCSESFQQNASEDTLTSEEHVSQVSIFLDDFHNTPVVLGLVRDMSRFFPNVSRLNFMLRNPSEIVGSEVATILSSVTELRELWFNMWDFTKDETFAPSTAGKIGQAKARAAVCPHLSQVAYWDGVVLERNGENWEDFGP</sequence>
<dbReference type="AlphaFoldDB" id="A0A369KBG4"/>
<name>A0A369KBG4_HYPMA</name>
<reference evidence="1" key="1">
    <citation type="submission" date="2018-04" db="EMBL/GenBank/DDBJ databases">
        <title>Whole genome sequencing of Hypsizygus marmoreus.</title>
        <authorList>
            <person name="Choi I.-G."/>
            <person name="Min B."/>
            <person name="Kim J.-G."/>
            <person name="Kim S."/>
            <person name="Oh Y.-L."/>
            <person name="Kong W.-S."/>
            <person name="Park H."/>
            <person name="Jeong J."/>
            <person name="Song E.-S."/>
        </authorList>
    </citation>
    <scope>NUCLEOTIDE SEQUENCE [LARGE SCALE GENOMIC DNA]</scope>
    <source>
        <strain evidence="1">51987-8</strain>
    </source>
</reference>
<gene>
    <name evidence="1" type="ORF">Hypma_014134</name>
</gene>
<evidence type="ECO:0000313" key="2">
    <source>
        <dbReference type="Proteomes" id="UP000076154"/>
    </source>
</evidence>
<organism evidence="1 2">
    <name type="scientific">Hypsizygus marmoreus</name>
    <name type="common">White beech mushroom</name>
    <name type="synonym">Agaricus marmoreus</name>
    <dbReference type="NCBI Taxonomy" id="39966"/>
    <lineage>
        <taxon>Eukaryota</taxon>
        <taxon>Fungi</taxon>
        <taxon>Dikarya</taxon>
        <taxon>Basidiomycota</taxon>
        <taxon>Agaricomycotina</taxon>
        <taxon>Agaricomycetes</taxon>
        <taxon>Agaricomycetidae</taxon>
        <taxon>Agaricales</taxon>
        <taxon>Tricholomatineae</taxon>
        <taxon>Lyophyllaceae</taxon>
        <taxon>Hypsizygus</taxon>
    </lineage>
</organism>
<dbReference type="Proteomes" id="UP000076154">
    <property type="component" value="Unassembled WGS sequence"/>
</dbReference>
<proteinExistence type="predicted"/>